<organism evidence="2 3">
    <name type="scientific">Eubacterium multiforme</name>
    <dbReference type="NCBI Taxonomy" id="83339"/>
    <lineage>
        <taxon>Bacteria</taxon>
        <taxon>Bacillati</taxon>
        <taxon>Bacillota</taxon>
        <taxon>Clostridia</taxon>
        <taxon>Eubacteriales</taxon>
        <taxon>Eubacteriaceae</taxon>
        <taxon>Eubacterium</taxon>
    </lineage>
</organism>
<reference evidence="2 3" key="1">
    <citation type="submission" date="2023-07" db="EMBL/GenBank/DDBJ databases">
        <title>Genomic Encyclopedia of Type Strains, Phase IV (KMG-IV): sequencing the most valuable type-strain genomes for metagenomic binning, comparative biology and taxonomic classification.</title>
        <authorList>
            <person name="Goeker M."/>
        </authorList>
    </citation>
    <scope>NUCLEOTIDE SEQUENCE [LARGE SCALE GENOMIC DNA]</scope>
    <source>
        <strain evidence="2 3">DSM 20694</strain>
    </source>
</reference>
<gene>
    <name evidence="2" type="ORF">J2S18_001557</name>
</gene>
<dbReference type="EMBL" id="JAUSUF010000004">
    <property type="protein sequence ID" value="MDQ0149626.1"/>
    <property type="molecule type" value="Genomic_DNA"/>
</dbReference>
<keyword evidence="3" id="KW-1185">Reference proteome</keyword>
<sequence>MAFKKFEDIKIKNNIENTKEKKKKLSKIEKKELKAERKKLKAEEKKEKELLKKIPSNVLEEMQVLDVTDEVQGDNFIKTKNGYLNLYQIVGINIIALNDIEQLRIINDFSSFIRAYNKDYKIVIMNFPVSTAVQQQNLLEKINNCKNKLFKEQLERKLEELKILEKDKTNTEYYLETFYDDNANLEVERNSLEQCLKRNFNLIELDLEKKLKILCKLHNLNSKLM</sequence>
<evidence type="ECO:0000313" key="2">
    <source>
        <dbReference type="EMBL" id="MDQ0149626.1"/>
    </source>
</evidence>
<keyword evidence="1" id="KW-0175">Coiled coil</keyword>
<dbReference type="Proteomes" id="UP001228504">
    <property type="component" value="Unassembled WGS sequence"/>
</dbReference>
<evidence type="ECO:0000313" key="3">
    <source>
        <dbReference type="Proteomes" id="UP001228504"/>
    </source>
</evidence>
<name>A0ABT9UTK3_9FIRM</name>
<comment type="caution">
    <text evidence="2">The sequence shown here is derived from an EMBL/GenBank/DDBJ whole genome shotgun (WGS) entry which is preliminary data.</text>
</comment>
<protein>
    <submittedName>
        <fullName evidence="2">Uncharacterized protein</fullName>
    </submittedName>
</protein>
<evidence type="ECO:0000256" key="1">
    <source>
        <dbReference type="SAM" id="Coils"/>
    </source>
</evidence>
<feature type="coiled-coil region" evidence="1">
    <location>
        <begin position="23"/>
        <end position="53"/>
    </location>
</feature>
<accession>A0ABT9UTK3</accession>
<proteinExistence type="predicted"/>
<dbReference type="RefSeq" id="WP_307485319.1">
    <property type="nucleotide sequence ID" value="NZ_JAUSUF010000004.1"/>
</dbReference>